<reference evidence="2" key="1">
    <citation type="submission" date="2018-01" db="EMBL/GenBank/DDBJ databases">
        <title>Draft genome sequence of Bandra megavirus.</title>
        <authorList>
            <person name="Chatterjee A."/>
            <person name="Yadav R."/>
            <person name="Kondabagil K."/>
        </authorList>
    </citation>
    <scope>NUCLEOTIDE SEQUENCE</scope>
    <source>
        <strain evidence="2">KK-1</strain>
    </source>
</reference>
<proteinExistence type="predicted"/>
<dbReference type="InterPro" id="IPR011990">
    <property type="entry name" value="TPR-like_helical_dom_sf"/>
</dbReference>
<dbReference type="InterPro" id="IPR006597">
    <property type="entry name" value="Sel1-like"/>
</dbReference>
<protein>
    <submittedName>
        <fullName evidence="2">Sel1-like repeat-containing protein</fullName>
    </submittedName>
</protein>
<dbReference type="PROSITE" id="PS50005">
    <property type="entry name" value="TPR"/>
    <property type="match status" value="1"/>
</dbReference>
<evidence type="ECO:0000313" key="2">
    <source>
        <dbReference type="EMBL" id="AUV58960.1"/>
    </source>
</evidence>
<name>A0A2K9V9S7_9VIRU</name>
<accession>A0A2K9V9S7</accession>
<dbReference type="Pfam" id="PF08238">
    <property type="entry name" value="Sel1"/>
    <property type="match status" value="6"/>
</dbReference>
<dbReference type="InterPro" id="IPR019734">
    <property type="entry name" value="TPR_rpt"/>
</dbReference>
<dbReference type="EMBL" id="MG779389">
    <property type="protein sequence ID" value="AUV58960.1"/>
    <property type="molecule type" value="Genomic_DNA"/>
</dbReference>
<keyword evidence="1" id="KW-0802">TPR repeat</keyword>
<dbReference type="InterPro" id="IPR050767">
    <property type="entry name" value="Sel1_AlgK"/>
</dbReference>
<dbReference type="SUPFAM" id="SSF81901">
    <property type="entry name" value="HCP-like"/>
    <property type="match status" value="1"/>
</dbReference>
<evidence type="ECO:0000256" key="1">
    <source>
        <dbReference type="PROSITE-ProRule" id="PRU00339"/>
    </source>
</evidence>
<dbReference type="Gene3D" id="1.25.40.10">
    <property type="entry name" value="Tetratricopeptide repeat domain"/>
    <property type="match status" value="1"/>
</dbReference>
<sequence length="569" mass="67218">MDYKHLNIQKLIELVKYDDDAQKEIVERTMSLQIKNDLWININPFGWENIFEKCCNNEKYVLMLLCAYKSIFLSETDSKIIILETKTIFEKLYPVVKQRAKNGNSMAQNNLGFMYEEDIGIIGKTKKAKKWYTLSANQGLSFAQYNLGYYYLKKDKYEKAIDCFQKSMQSGCYVSTYMLAETYLKLSVPNHDEAIKLFTISANKGYIYSQYRLGILYYDGIHIPININEAIKWFLMAANQGCDMSQNKLGVIYFEGKHINGDINQAYKWFKLSAKQGNYFAQYGLGRIYYIVNFTKYNYQKAIKYFIKSANCGYVYPQKKLIEYYETNNNIAEMIYWCIKSSDMDKIKKYIKVSENIEITSDIAYFDLVRKNLEDTESDIIYKCQLLIIQNKYYWKDDSALFRVGLCEKLENIILKFIGWTNKLQNDTLILLSCLSFIDDKYNISIRHHQHTTGIIPYVKQHEFRNKKFITFGRENVNFVNEIIDITNGNDVNEWFEIIQSLKLDYQYLITASNNSTKIYQDLDLTQKLETDIEKYCELILDEIEYGAPNRNYLFKENKEFPMVKIFDN</sequence>
<dbReference type="PANTHER" id="PTHR11102:SF160">
    <property type="entry name" value="ERAD-ASSOCIATED E3 UBIQUITIN-PROTEIN LIGASE COMPONENT HRD3"/>
    <property type="match status" value="1"/>
</dbReference>
<feature type="repeat" description="TPR" evidence="1">
    <location>
        <begin position="141"/>
        <end position="174"/>
    </location>
</feature>
<organism evidence="2">
    <name type="scientific">Bandra megavirus</name>
    <dbReference type="NCBI Taxonomy" id="2071566"/>
    <lineage>
        <taxon>Viruses</taxon>
        <taxon>Varidnaviria</taxon>
        <taxon>Bamfordvirae</taxon>
        <taxon>Nucleocytoviricota</taxon>
        <taxon>Megaviricetes</taxon>
        <taxon>Imitervirales</taxon>
        <taxon>Mimiviridae</taxon>
        <taxon>Megamimivirinae</taxon>
        <taxon>Megavirus</taxon>
    </lineage>
</organism>
<dbReference type="PANTHER" id="PTHR11102">
    <property type="entry name" value="SEL-1-LIKE PROTEIN"/>
    <property type="match status" value="1"/>
</dbReference>
<dbReference type="SMART" id="SM00671">
    <property type="entry name" value="SEL1"/>
    <property type="match status" value="6"/>
</dbReference>